<keyword evidence="3" id="KW-1185">Reference proteome</keyword>
<evidence type="ECO:0000313" key="3">
    <source>
        <dbReference type="Proteomes" id="UP000635142"/>
    </source>
</evidence>
<evidence type="ECO:0000256" key="1">
    <source>
        <dbReference type="SAM" id="MobiDB-lite"/>
    </source>
</evidence>
<dbReference type="RefSeq" id="WP_191074654.1">
    <property type="nucleotide sequence ID" value="NZ_JACTAG010000001.1"/>
</dbReference>
<proteinExistence type="predicted"/>
<accession>A0A927HEB5</accession>
<protein>
    <submittedName>
        <fullName evidence="2">Uncharacterized protein</fullName>
    </submittedName>
</protein>
<feature type="compositionally biased region" description="Basic and acidic residues" evidence="1">
    <location>
        <begin position="65"/>
        <end position="89"/>
    </location>
</feature>
<reference evidence="2" key="1">
    <citation type="submission" date="2020-08" db="EMBL/GenBank/DDBJ databases">
        <title>Sulfitobacter aestuariivivens sp. nov., isolated from a tidal flat.</title>
        <authorList>
            <person name="Park S."/>
            <person name="Yoon J.-H."/>
        </authorList>
    </citation>
    <scope>NUCLEOTIDE SEQUENCE</scope>
    <source>
        <strain evidence="2">TSTF-M16</strain>
    </source>
</reference>
<comment type="caution">
    <text evidence="2">The sequence shown here is derived from an EMBL/GenBank/DDBJ whole genome shotgun (WGS) entry which is preliminary data.</text>
</comment>
<organism evidence="2 3">
    <name type="scientific">Sulfitobacter aestuariivivens</name>
    <dbReference type="NCBI Taxonomy" id="2766981"/>
    <lineage>
        <taxon>Bacteria</taxon>
        <taxon>Pseudomonadati</taxon>
        <taxon>Pseudomonadota</taxon>
        <taxon>Alphaproteobacteria</taxon>
        <taxon>Rhodobacterales</taxon>
        <taxon>Roseobacteraceae</taxon>
        <taxon>Sulfitobacter</taxon>
    </lineage>
</organism>
<name>A0A927HEB5_9RHOB</name>
<sequence length="95" mass="11487">MRALSKTQADIWHWFDRRRSNLPRHHQQGEYQLAKLTKTSVFKTQYPKAETPLDKTTRIVRKMAEEEAEQRQAKNDRLRNARLEREANTPRKRSR</sequence>
<dbReference type="Proteomes" id="UP000635142">
    <property type="component" value="Unassembled WGS sequence"/>
</dbReference>
<evidence type="ECO:0000313" key="2">
    <source>
        <dbReference type="EMBL" id="MBD3663716.1"/>
    </source>
</evidence>
<dbReference type="EMBL" id="JACTAG010000001">
    <property type="protein sequence ID" value="MBD3663716.1"/>
    <property type="molecule type" value="Genomic_DNA"/>
</dbReference>
<dbReference type="AlphaFoldDB" id="A0A927HEB5"/>
<feature type="region of interest" description="Disordered" evidence="1">
    <location>
        <begin position="65"/>
        <end position="95"/>
    </location>
</feature>
<gene>
    <name evidence="2" type="ORF">H9Q16_07265</name>
</gene>